<feature type="compositionally biased region" description="Basic residues" evidence="1">
    <location>
        <begin position="123"/>
        <end position="133"/>
    </location>
</feature>
<dbReference type="EnsemblPlants" id="AES87672">
    <property type="protein sequence ID" value="AES87672"/>
    <property type="gene ID" value="MTR_4g031950"/>
</dbReference>
<reference evidence="2 4" key="2">
    <citation type="journal article" date="2014" name="BMC Genomics">
        <title>An improved genome release (version Mt4.0) for the model legume Medicago truncatula.</title>
        <authorList>
            <person name="Tang H."/>
            <person name="Krishnakumar V."/>
            <person name="Bidwell S."/>
            <person name="Rosen B."/>
            <person name="Chan A."/>
            <person name="Zhou S."/>
            <person name="Gentzbittel L."/>
            <person name="Childs K.L."/>
            <person name="Yandell M."/>
            <person name="Gundlach H."/>
            <person name="Mayer K.F."/>
            <person name="Schwartz D.C."/>
            <person name="Town C.D."/>
        </authorList>
    </citation>
    <scope>GENOME REANNOTATION</scope>
    <source>
        <strain evidence="3 4">cv. Jemalong A17</strain>
    </source>
</reference>
<dbReference type="EMBL" id="CM001220">
    <property type="protein sequence ID" value="AES87672.1"/>
    <property type="molecule type" value="Genomic_DNA"/>
</dbReference>
<dbReference type="Proteomes" id="UP000002051">
    <property type="component" value="Chromosome 4"/>
</dbReference>
<evidence type="ECO:0000256" key="1">
    <source>
        <dbReference type="SAM" id="MobiDB-lite"/>
    </source>
</evidence>
<gene>
    <name evidence="2" type="ordered locus">MTR_4g031950</name>
</gene>
<keyword evidence="4" id="KW-1185">Reference proteome</keyword>
<proteinExistence type="predicted"/>
<organism evidence="2 4">
    <name type="scientific">Medicago truncatula</name>
    <name type="common">Barrel medic</name>
    <name type="synonym">Medicago tribuloides</name>
    <dbReference type="NCBI Taxonomy" id="3880"/>
    <lineage>
        <taxon>Eukaryota</taxon>
        <taxon>Viridiplantae</taxon>
        <taxon>Streptophyta</taxon>
        <taxon>Embryophyta</taxon>
        <taxon>Tracheophyta</taxon>
        <taxon>Spermatophyta</taxon>
        <taxon>Magnoliopsida</taxon>
        <taxon>eudicotyledons</taxon>
        <taxon>Gunneridae</taxon>
        <taxon>Pentapetalae</taxon>
        <taxon>rosids</taxon>
        <taxon>fabids</taxon>
        <taxon>Fabales</taxon>
        <taxon>Fabaceae</taxon>
        <taxon>Papilionoideae</taxon>
        <taxon>50 kb inversion clade</taxon>
        <taxon>NPAAA clade</taxon>
        <taxon>Hologalegina</taxon>
        <taxon>IRL clade</taxon>
        <taxon>Trifolieae</taxon>
        <taxon>Medicago</taxon>
    </lineage>
</organism>
<evidence type="ECO:0000313" key="4">
    <source>
        <dbReference type="Proteomes" id="UP000002051"/>
    </source>
</evidence>
<sequence length="133" mass="14587">MFLKRTGVPLTRSAKACIDQKILHSIRHILPGVKPGFLPGAHLPGAKALAFSFATGVFAGDYAHGKHAFAKAFCILLGLSPLAKCNISCSDSRLKMMFNTVLFLKKSILMQKSNTGTEEGRPKRMIKKPNRYN</sequence>
<feature type="region of interest" description="Disordered" evidence="1">
    <location>
        <begin position="114"/>
        <end position="133"/>
    </location>
</feature>
<evidence type="ECO:0000313" key="3">
    <source>
        <dbReference type="EnsemblPlants" id="AES87672"/>
    </source>
</evidence>
<dbReference type="HOGENOM" id="CLU_157518_0_0_1"/>
<reference evidence="3" key="3">
    <citation type="submission" date="2015-04" db="UniProtKB">
        <authorList>
            <consortium name="EnsemblPlants"/>
        </authorList>
    </citation>
    <scope>IDENTIFICATION</scope>
    <source>
        <strain evidence="3">cv. Jemalong A17</strain>
    </source>
</reference>
<dbReference type="AlphaFoldDB" id="G7JM30"/>
<evidence type="ECO:0000313" key="2">
    <source>
        <dbReference type="EMBL" id="AES87672.1"/>
    </source>
</evidence>
<dbReference type="PaxDb" id="3880-AES87672"/>
<accession>G7JM30</accession>
<protein>
    <submittedName>
        <fullName evidence="2 3">Uncharacterized protein</fullName>
    </submittedName>
</protein>
<name>G7JM30_MEDTR</name>
<reference evidence="2 4" key="1">
    <citation type="journal article" date="2011" name="Nature">
        <title>The Medicago genome provides insight into the evolution of rhizobial symbioses.</title>
        <authorList>
            <person name="Young N.D."/>
            <person name="Debelle F."/>
            <person name="Oldroyd G.E."/>
            <person name="Geurts R."/>
            <person name="Cannon S.B."/>
            <person name="Udvardi M.K."/>
            <person name="Benedito V.A."/>
            <person name="Mayer K.F."/>
            <person name="Gouzy J."/>
            <person name="Schoof H."/>
            <person name="Van de Peer Y."/>
            <person name="Proost S."/>
            <person name="Cook D.R."/>
            <person name="Meyers B.C."/>
            <person name="Spannagl M."/>
            <person name="Cheung F."/>
            <person name="De Mita S."/>
            <person name="Krishnakumar V."/>
            <person name="Gundlach H."/>
            <person name="Zhou S."/>
            <person name="Mudge J."/>
            <person name="Bharti A.K."/>
            <person name="Murray J.D."/>
            <person name="Naoumkina M.A."/>
            <person name="Rosen B."/>
            <person name="Silverstein K.A."/>
            <person name="Tang H."/>
            <person name="Rombauts S."/>
            <person name="Zhao P.X."/>
            <person name="Zhou P."/>
            <person name="Barbe V."/>
            <person name="Bardou P."/>
            <person name="Bechner M."/>
            <person name="Bellec A."/>
            <person name="Berger A."/>
            <person name="Berges H."/>
            <person name="Bidwell S."/>
            <person name="Bisseling T."/>
            <person name="Choisne N."/>
            <person name="Couloux A."/>
            <person name="Denny R."/>
            <person name="Deshpande S."/>
            <person name="Dai X."/>
            <person name="Doyle J.J."/>
            <person name="Dudez A.M."/>
            <person name="Farmer A.D."/>
            <person name="Fouteau S."/>
            <person name="Franken C."/>
            <person name="Gibelin C."/>
            <person name="Gish J."/>
            <person name="Goldstein S."/>
            <person name="Gonzalez A.J."/>
            <person name="Green P.J."/>
            <person name="Hallab A."/>
            <person name="Hartog M."/>
            <person name="Hua A."/>
            <person name="Humphray S.J."/>
            <person name="Jeong D.H."/>
            <person name="Jing Y."/>
            <person name="Jocker A."/>
            <person name="Kenton S.M."/>
            <person name="Kim D.J."/>
            <person name="Klee K."/>
            <person name="Lai H."/>
            <person name="Lang C."/>
            <person name="Lin S."/>
            <person name="Macmil S.L."/>
            <person name="Magdelenat G."/>
            <person name="Matthews L."/>
            <person name="McCorrison J."/>
            <person name="Monaghan E.L."/>
            <person name="Mun J.H."/>
            <person name="Najar F.Z."/>
            <person name="Nicholson C."/>
            <person name="Noirot C."/>
            <person name="O'Bleness M."/>
            <person name="Paule C.R."/>
            <person name="Poulain J."/>
            <person name="Prion F."/>
            <person name="Qin B."/>
            <person name="Qu C."/>
            <person name="Retzel E.F."/>
            <person name="Riddle C."/>
            <person name="Sallet E."/>
            <person name="Samain S."/>
            <person name="Samson N."/>
            <person name="Sanders I."/>
            <person name="Saurat O."/>
            <person name="Scarpelli C."/>
            <person name="Schiex T."/>
            <person name="Segurens B."/>
            <person name="Severin A.J."/>
            <person name="Sherrier D.J."/>
            <person name="Shi R."/>
            <person name="Sims S."/>
            <person name="Singer S.R."/>
            <person name="Sinharoy S."/>
            <person name="Sterck L."/>
            <person name="Viollet A."/>
            <person name="Wang B.B."/>
            <person name="Wang K."/>
            <person name="Wang M."/>
            <person name="Wang X."/>
            <person name="Warfsmann J."/>
            <person name="Weissenbach J."/>
            <person name="White D.D."/>
            <person name="White J.D."/>
            <person name="Wiley G.B."/>
            <person name="Wincker P."/>
            <person name="Xing Y."/>
            <person name="Yang L."/>
            <person name="Yao Z."/>
            <person name="Ying F."/>
            <person name="Zhai J."/>
            <person name="Zhou L."/>
            <person name="Zuber A."/>
            <person name="Denarie J."/>
            <person name="Dixon R.A."/>
            <person name="May G.D."/>
            <person name="Schwartz D.C."/>
            <person name="Rogers J."/>
            <person name="Quetier F."/>
            <person name="Town C.D."/>
            <person name="Roe B.A."/>
        </authorList>
    </citation>
    <scope>NUCLEOTIDE SEQUENCE [LARGE SCALE GENOMIC DNA]</scope>
    <source>
        <strain evidence="2">A17</strain>
        <strain evidence="3 4">cv. Jemalong A17</strain>
    </source>
</reference>